<protein>
    <submittedName>
        <fullName evidence="5">GAF domain-containing protein</fullName>
    </submittedName>
</protein>
<reference evidence="5 6" key="1">
    <citation type="journal article" date="2019" name="Int. J. Syst. Evol. Microbiol.">
        <title>The Global Catalogue of Microorganisms (GCM) 10K type strain sequencing project: providing services to taxonomists for standard genome sequencing and annotation.</title>
        <authorList>
            <consortium name="The Broad Institute Genomics Platform"/>
            <consortium name="The Broad Institute Genome Sequencing Center for Infectious Disease"/>
            <person name="Wu L."/>
            <person name="Ma J."/>
        </authorList>
    </citation>
    <scope>NUCLEOTIDE SEQUENCE [LARGE SCALE GENOMIC DNA]</scope>
    <source>
        <strain evidence="5 6">JCM 16009</strain>
    </source>
</reference>
<dbReference type="Proteomes" id="UP001500449">
    <property type="component" value="Unassembled WGS sequence"/>
</dbReference>
<keyword evidence="6" id="KW-1185">Reference proteome</keyword>
<dbReference type="InterPro" id="IPR003018">
    <property type="entry name" value="GAF"/>
</dbReference>
<dbReference type="Gene3D" id="1.10.10.10">
    <property type="entry name" value="Winged helix-like DNA-binding domain superfamily/Winged helix DNA-binding domain"/>
    <property type="match status" value="1"/>
</dbReference>
<dbReference type="InterPro" id="IPR036388">
    <property type="entry name" value="WH-like_DNA-bd_sf"/>
</dbReference>
<dbReference type="Pfam" id="PF13185">
    <property type="entry name" value="GAF_2"/>
    <property type="match status" value="1"/>
</dbReference>
<sequence>MHERGAVTAAVAELVGENVPDELVAERLCRACVEGLDVDGAALSLLTAHPARSTLWATDPVAHRLEDLQFTLNEGACVEAALTGAPVLAADLSHSAETTRWPVFAAAVAEQTPVAALFALPLQWGSVTIGVLDLYRRTPGHLSPASWRDALAAADTAALLLLDRRTRPGSSTEDLPGDADDDRNGDDGWGQGVFAHPEVHQATGMVLAQLGTGAEEALARMRAHAFAERRLLVDVARDVVARRLRFTEEMR</sequence>
<organism evidence="5 6">
    <name type="scientific">Pseudonocardia ailaonensis</name>
    <dbReference type="NCBI Taxonomy" id="367279"/>
    <lineage>
        <taxon>Bacteria</taxon>
        <taxon>Bacillati</taxon>
        <taxon>Actinomycetota</taxon>
        <taxon>Actinomycetes</taxon>
        <taxon>Pseudonocardiales</taxon>
        <taxon>Pseudonocardiaceae</taxon>
        <taxon>Pseudonocardia</taxon>
    </lineage>
</organism>
<comment type="caution">
    <text evidence="5">The sequence shown here is derived from an EMBL/GenBank/DDBJ whole genome shotgun (WGS) entry which is preliminary data.</text>
</comment>
<keyword evidence="2" id="KW-0804">Transcription</keyword>
<dbReference type="Pfam" id="PF03861">
    <property type="entry name" value="ANTAR"/>
    <property type="match status" value="1"/>
</dbReference>
<dbReference type="SMART" id="SM01012">
    <property type="entry name" value="ANTAR"/>
    <property type="match status" value="1"/>
</dbReference>
<accession>A0ABN2NQR6</accession>
<dbReference type="EMBL" id="BAAAQK010000034">
    <property type="protein sequence ID" value="GAA1881193.1"/>
    <property type="molecule type" value="Genomic_DNA"/>
</dbReference>
<dbReference type="InterPro" id="IPR005561">
    <property type="entry name" value="ANTAR"/>
</dbReference>
<dbReference type="Gene3D" id="3.30.450.40">
    <property type="match status" value="1"/>
</dbReference>
<dbReference type="SUPFAM" id="SSF55781">
    <property type="entry name" value="GAF domain-like"/>
    <property type="match status" value="1"/>
</dbReference>
<evidence type="ECO:0000313" key="5">
    <source>
        <dbReference type="EMBL" id="GAA1881193.1"/>
    </source>
</evidence>
<evidence type="ECO:0000259" key="4">
    <source>
        <dbReference type="SMART" id="SM01012"/>
    </source>
</evidence>
<dbReference type="InterPro" id="IPR029016">
    <property type="entry name" value="GAF-like_dom_sf"/>
</dbReference>
<evidence type="ECO:0000256" key="2">
    <source>
        <dbReference type="ARBA" id="ARBA00023163"/>
    </source>
</evidence>
<feature type="region of interest" description="Disordered" evidence="3">
    <location>
        <begin position="167"/>
        <end position="193"/>
    </location>
</feature>
<name>A0ABN2NQR6_9PSEU</name>
<evidence type="ECO:0000313" key="6">
    <source>
        <dbReference type="Proteomes" id="UP001500449"/>
    </source>
</evidence>
<feature type="compositionally biased region" description="Acidic residues" evidence="3">
    <location>
        <begin position="175"/>
        <end position="184"/>
    </location>
</feature>
<keyword evidence="1" id="KW-0805">Transcription regulation</keyword>
<feature type="domain" description="ANTAR" evidence="4">
    <location>
        <begin position="143"/>
        <end position="240"/>
    </location>
</feature>
<evidence type="ECO:0000256" key="1">
    <source>
        <dbReference type="ARBA" id="ARBA00023015"/>
    </source>
</evidence>
<evidence type="ECO:0000256" key="3">
    <source>
        <dbReference type="SAM" id="MobiDB-lite"/>
    </source>
</evidence>
<gene>
    <name evidence="5" type="ORF">GCM10009836_73110</name>
</gene>
<proteinExistence type="predicted"/>